<dbReference type="RefSeq" id="WP_345169125.1">
    <property type="nucleotide sequence ID" value="NZ_BAABGX010000003.1"/>
</dbReference>
<organism evidence="2 3">
    <name type="scientific">Nibribacter koreensis</name>
    <dbReference type="NCBI Taxonomy" id="1084519"/>
    <lineage>
        <taxon>Bacteria</taxon>
        <taxon>Pseudomonadati</taxon>
        <taxon>Bacteroidota</taxon>
        <taxon>Cytophagia</taxon>
        <taxon>Cytophagales</taxon>
        <taxon>Hymenobacteraceae</taxon>
        <taxon>Nibribacter</taxon>
    </lineage>
</organism>
<feature type="domain" description="Sugar 3,4-ketoisomerase QdtA cupin" evidence="1">
    <location>
        <begin position="7"/>
        <end position="132"/>
    </location>
</feature>
<proteinExistence type="predicted"/>
<dbReference type="InterPro" id="IPR008894">
    <property type="entry name" value="QdtA_cupin_dom"/>
</dbReference>
<evidence type="ECO:0000259" key="1">
    <source>
        <dbReference type="Pfam" id="PF05523"/>
    </source>
</evidence>
<dbReference type="Proteomes" id="UP001501844">
    <property type="component" value="Unassembled WGS sequence"/>
</dbReference>
<evidence type="ECO:0000313" key="2">
    <source>
        <dbReference type="EMBL" id="GAA4314714.1"/>
    </source>
</evidence>
<dbReference type="InterPro" id="IPR014710">
    <property type="entry name" value="RmlC-like_jellyroll"/>
</dbReference>
<dbReference type="CDD" id="cd20292">
    <property type="entry name" value="cupin_QdtA-like"/>
    <property type="match status" value="1"/>
</dbReference>
<gene>
    <name evidence="2" type="ORF">GCM10023183_35030</name>
</gene>
<protein>
    <submittedName>
        <fullName evidence="2">FdtA/QdtA family cupin domain-containing protein</fullName>
    </submittedName>
</protein>
<comment type="caution">
    <text evidence="2">The sequence shown here is derived from an EMBL/GenBank/DDBJ whole genome shotgun (WGS) entry which is preliminary data.</text>
</comment>
<keyword evidence="3" id="KW-1185">Reference proteome</keyword>
<sequence length="139" mass="15766">MNYPAPHLLSFKQINNVEGILISTQDEKGLPFTAKRVFWVMDTTANSERGGHAHHTTQELMTVLRGTVRIETETTQGTDSFLLDAPTMGLYIPPYCWIKVFPTPDAILCCMASTVYDEADYMRDYPEFKNIIQQQATSK</sequence>
<dbReference type="Gene3D" id="2.60.120.10">
    <property type="entry name" value="Jelly Rolls"/>
    <property type="match status" value="1"/>
</dbReference>
<accession>A0ABP8G0B8</accession>
<reference evidence="3" key="1">
    <citation type="journal article" date="2019" name="Int. J. Syst. Evol. Microbiol.">
        <title>The Global Catalogue of Microorganisms (GCM) 10K type strain sequencing project: providing services to taxonomists for standard genome sequencing and annotation.</title>
        <authorList>
            <consortium name="The Broad Institute Genomics Platform"/>
            <consortium name="The Broad Institute Genome Sequencing Center for Infectious Disease"/>
            <person name="Wu L."/>
            <person name="Ma J."/>
        </authorList>
    </citation>
    <scope>NUCLEOTIDE SEQUENCE [LARGE SCALE GENOMIC DNA]</scope>
    <source>
        <strain evidence="3">JCM 17917</strain>
    </source>
</reference>
<dbReference type="EMBL" id="BAABGX010000003">
    <property type="protein sequence ID" value="GAA4314714.1"/>
    <property type="molecule type" value="Genomic_DNA"/>
</dbReference>
<dbReference type="Pfam" id="PF05523">
    <property type="entry name" value="FdtA"/>
    <property type="match status" value="1"/>
</dbReference>
<dbReference type="InterPro" id="IPR011051">
    <property type="entry name" value="RmlC_Cupin_sf"/>
</dbReference>
<name>A0ABP8G0B8_9BACT</name>
<dbReference type="SUPFAM" id="SSF51182">
    <property type="entry name" value="RmlC-like cupins"/>
    <property type="match status" value="1"/>
</dbReference>
<evidence type="ECO:0000313" key="3">
    <source>
        <dbReference type="Proteomes" id="UP001501844"/>
    </source>
</evidence>